<name>A0A8S0ZJ27_ARCPL</name>
<dbReference type="GO" id="GO:0015020">
    <property type="term" value="F:glucuronosyltransferase activity"/>
    <property type="evidence" value="ECO:0007669"/>
    <property type="project" value="UniProtKB-EC"/>
</dbReference>
<evidence type="ECO:0000313" key="7">
    <source>
        <dbReference type="Proteomes" id="UP000494106"/>
    </source>
</evidence>
<dbReference type="EMBL" id="CADEBC010000479">
    <property type="protein sequence ID" value="CAB3233293.1"/>
    <property type="molecule type" value="Genomic_DNA"/>
</dbReference>
<dbReference type="InterPro" id="IPR035595">
    <property type="entry name" value="UDP_glycos_trans_CS"/>
</dbReference>
<dbReference type="OrthoDB" id="5835829at2759"/>
<keyword evidence="5" id="KW-0472">Membrane</keyword>
<dbReference type="InterPro" id="IPR050271">
    <property type="entry name" value="UDP-glycosyltransferase"/>
</dbReference>
<dbReference type="Proteomes" id="UP000494106">
    <property type="component" value="Unassembled WGS sequence"/>
</dbReference>
<evidence type="ECO:0000256" key="2">
    <source>
        <dbReference type="ARBA" id="ARBA00022676"/>
    </source>
</evidence>
<dbReference type="SUPFAM" id="SSF53756">
    <property type="entry name" value="UDP-Glycosyltransferase/glycogen phosphorylase"/>
    <property type="match status" value="1"/>
</dbReference>
<organism evidence="6 7">
    <name type="scientific">Arctia plantaginis</name>
    <name type="common">Wood tiger moth</name>
    <name type="synonym">Phalaena plantaginis</name>
    <dbReference type="NCBI Taxonomy" id="874455"/>
    <lineage>
        <taxon>Eukaryota</taxon>
        <taxon>Metazoa</taxon>
        <taxon>Ecdysozoa</taxon>
        <taxon>Arthropoda</taxon>
        <taxon>Hexapoda</taxon>
        <taxon>Insecta</taxon>
        <taxon>Pterygota</taxon>
        <taxon>Neoptera</taxon>
        <taxon>Endopterygota</taxon>
        <taxon>Lepidoptera</taxon>
        <taxon>Glossata</taxon>
        <taxon>Ditrysia</taxon>
        <taxon>Noctuoidea</taxon>
        <taxon>Erebidae</taxon>
        <taxon>Arctiinae</taxon>
        <taxon>Arctia</taxon>
    </lineage>
</organism>
<dbReference type="InterPro" id="IPR002213">
    <property type="entry name" value="UDP_glucos_trans"/>
</dbReference>
<dbReference type="FunFam" id="3.40.50.2000:FF:000050">
    <property type="entry name" value="UDP-glucuronosyltransferase"/>
    <property type="match status" value="1"/>
</dbReference>
<accession>A0A8S0ZJ27</accession>
<comment type="subcellular location">
    <subcellularLocation>
        <location evidence="5">Membrane</location>
        <topology evidence="5">Single-pass membrane protein</topology>
    </subcellularLocation>
</comment>
<dbReference type="AlphaFoldDB" id="A0A8S0ZJ27"/>
<dbReference type="PANTHER" id="PTHR48043">
    <property type="entry name" value="EG:EG0003.4 PROTEIN-RELATED"/>
    <property type="match status" value="1"/>
</dbReference>
<comment type="similarity">
    <text evidence="1 4">Belongs to the UDP-glycosyltransferase family.</text>
</comment>
<dbReference type="Gene3D" id="3.40.50.2000">
    <property type="entry name" value="Glycogen Phosphorylase B"/>
    <property type="match status" value="1"/>
</dbReference>
<dbReference type="Pfam" id="PF00201">
    <property type="entry name" value="UDPGT"/>
    <property type="match status" value="1"/>
</dbReference>
<feature type="transmembrane region" description="Helical" evidence="5">
    <location>
        <begin position="480"/>
        <end position="499"/>
    </location>
</feature>
<dbReference type="PROSITE" id="PS00375">
    <property type="entry name" value="UDPGT"/>
    <property type="match status" value="1"/>
</dbReference>
<proteinExistence type="inferred from homology"/>
<evidence type="ECO:0000256" key="3">
    <source>
        <dbReference type="ARBA" id="ARBA00022679"/>
    </source>
</evidence>
<comment type="caution">
    <text evidence="6">The sequence shown here is derived from an EMBL/GenBank/DDBJ whole genome shotgun (WGS) entry which is preliminary data.</text>
</comment>
<keyword evidence="2 4" id="KW-0328">Glycosyltransferase</keyword>
<dbReference type="CDD" id="cd03784">
    <property type="entry name" value="GT1_Gtf-like"/>
    <property type="match status" value="1"/>
</dbReference>
<sequence>MNIKSLLLPVLFVSNVFAYNILVVFPFPGKSHTILGEGYVRHLLKAGHEVTYVTPALLKPHPKLKQIDVSSNIDGFEQDTKILSFDTFLKEKVAMDSSMVYDLMLKMYNRSITHENVQYFLKESKDKYDLAIVEWLYSELYTGFAAIFNIPHVYASSLEPHPDILNLIDEPQNPAYFPEHTSPVSLPLTFVERVSELWNLIYLYFVRWHLKDTEEKVFQDAFGPAAIKRGINLPTLNKIKYETSLVFGNSHVSTGEAYKLPQNYIPIAGYHIDDQKKPLPEDLQKVMDNSPHGVIYFSMGTMMKSKTMPQEFKRGLLQVFSELKQTVIWKFEEKMDNVPKNVHIVQWAPQQSILAHPNCILFITHGGLLSTTETLHYGVPIIGIPLFADQHINVVRAVQKGFALQVDLDYDTPAKLQIAIQEMLSNSKYREKVKQLSFIYHHRPTSPGQEILHWVEHIIQTKGASHLRSPAFSVPLYQKLYLDLLGLIAIIIVIIVHILKKIKSILLTISKKSENFKSKKKHK</sequence>
<keyword evidence="7" id="KW-1185">Reference proteome</keyword>
<comment type="catalytic activity">
    <reaction evidence="5">
        <text>glucuronate acceptor + UDP-alpha-D-glucuronate = acceptor beta-D-glucuronoside + UDP + H(+)</text>
        <dbReference type="Rhea" id="RHEA:21032"/>
        <dbReference type="ChEBI" id="CHEBI:15378"/>
        <dbReference type="ChEBI" id="CHEBI:58052"/>
        <dbReference type="ChEBI" id="CHEBI:58223"/>
        <dbReference type="ChEBI" id="CHEBI:132367"/>
        <dbReference type="ChEBI" id="CHEBI:132368"/>
        <dbReference type="EC" id="2.4.1.17"/>
    </reaction>
</comment>
<evidence type="ECO:0000256" key="1">
    <source>
        <dbReference type="ARBA" id="ARBA00009995"/>
    </source>
</evidence>
<reference evidence="6 7" key="1">
    <citation type="submission" date="2020-04" db="EMBL/GenBank/DDBJ databases">
        <authorList>
            <person name="Wallbank WR R."/>
            <person name="Pardo Diaz C."/>
            <person name="Kozak K."/>
            <person name="Martin S."/>
            <person name="Jiggins C."/>
            <person name="Moest M."/>
            <person name="Warren A I."/>
            <person name="Byers J.R.P. K."/>
            <person name="Montejo-Kovacevich G."/>
            <person name="Yen C E."/>
        </authorList>
    </citation>
    <scope>NUCLEOTIDE SEQUENCE [LARGE SCALE GENOMIC DNA]</scope>
</reference>
<evidence type="ECO:0000313" key="6">
    <source>
        <dbReference type="EMBL" id="CAB3233293.1"/>
    </source>
</evidence>
<evidence type="ECO:0000256" key="4">
    <source>
        <dbReference type="RuleBase" id="RU003718"/>
    </source>
</evidence>
<keyword evidence="5" id="KW-1133">Transmembrane helix</keyword>
<dbReference type="PANTHER" id="PTHR48043:SF159">
    <property type="entry name" value="EG:EG0003.4 PROTEIN-RELATED"/>
    <property type="match status" value="1"/>
</dbReference>
<dbReference type="GO" id="GO:0016020">
    <property type="term" value="C:membrane"/>
    <property type="evidence" value="ECO:0007669"/>
    <property type="project" value="UniProtKB-SubCell"/>
</dbReference>
<keyword evidence="5" id="KW-0812">Transmembrane</keyword>
<protein>
    <recommendedName>
        <fullName evidence="5">UDP-glucuronosyltransferase</fullName>
        <ecNumber evidence="5">2.4.1.17</ecNumber>
    </recommendedName>
</protein>
<gene>
    <name evidence="6" type="ORF">APLA_LOCUS5155</name>
</gene>
<keyword evidence="3 4" id="KW-0808">Transferase</keyword>
<dbReference type="EC" id="2.4.1.17" evidence="5"/>
<evidence type="ECO:0000256" key="5">
    <source>
        <dbReference type="RuleBase" id="RU362059"/>
    </source>
</evidence>